<keyword evidence="3" id="KW-1185">Reference proteome</keyword>
<dbReference type="Gene3D" id="3.30.1460.30">
    <property type="entry name" value="YgaC/TfoX-N like chaperone"/>
    <property type="match status" value="1"/>
</dbReference>
<dbReference type="SUPFAM" id="SSF159894">
    <property type="entry name" value="YgaC/TfoX-N like"/>
    <property type="match status" value="1"/>
</dbReference>
<gene>
    <name evidence="2" type="ORF">H8S19_00275</name>
</gene>
<dbReference type="Pfam" id="PF04993">
    <property type="entry name" value="TfoX_N"/>
    <property type="match status" value="1"/>
</dbReference>
<dbReference type="InterPro" id="IPR007076">
    <property type="entry name" value="TfoX_N"/>
</dbReference>
<evidence type="ECO:0000313" key="2">
    <source>
        <dbReference type="EMBL" id="MBC5655527.1"/>
    </source>
</evidence>
<evidence type="ECO:0000259" key="1">
    <source>
        <dbReference type="Pfam" id="PF04993"/>
    </source>
</evidence>
<reference evidence="2 3" key="1">
    <citation type="submission" date="2020-08" db="EMBL/GenBank/DDBJ databases">
        <title>Genome public.</title>
        <authorList>
            <person name="Liu C."/>
            <person name="Sun Q."/>
        </authorList>
    </citation>
    <scope>NUCLEOTIDE SEQUENCE [LARGE SCALE GENOMIC DNA]</scope>
    <source>
        <strain evidence="2 3">BX14</strain>
    </source>
</reference>
<dbReference type="EMBL" id="JACOOW010000001">
    <property type="protein sequence ID" value="MBC5655527.1"/>
    <property type="molecule type" value="Genomic_DNA"/>
</dbReference>
<comment type="caution">
    <text evidence="2">The sequence shown here is derived from an EMBL/GenBank/DDBJ whole genome shotgun (WGS) entry which is preliminary data.</text>
</comment>
<accession>A0AAW3WZT6</accession>
<protein>
    <submittedName>
        <fullName evidence="2">TfoX/Sxy family protein</fullName>
    </submittedName>
</protein>
<organism evidence="2 3">
    <name type="scientific">Clostridium segne</name>
    <dbReference type="NCBI Taxonomy" id="2763038"/>
    <lineage>
        <taxon>Bacteria</taxon>
        <taxon>Bacillati</taxon>
        <taxon>Bacillota</taxon>
        <taxon>Clostridia</taxon>
        <taxon>Eubacteriales</taxon>
        <taxon>Clostridiaceae</taxon>
        <taxon>Clostridium</taxon>
    </lineage>
</organism>
<dbReference type="AlphaFoldDB" id="A0AAW3WZT6"/>
<dbReference type="RefSeq" id="WP_118651705.1">
    <property type="nucleotide sequence ID" value="NZ_JACOOW010000001.1"/>
</dbReference>
<evidence type="ECO:0000313" key="3">
    <source>
        <dbReference type="Proteomes" id="UP000653904"/>
    </source>
</evidence>
<name>A0AAW3WZT6_9CLOT</name>
<proteinExistence type="predicted"/>
<sequence length="110" mass="12642">MASSKEYLHFILGQLSDLEAVSYRSMMGEFILYYRGKIVGGIYDDRLLVKKTRSALELMPAAICELPYEGAKEMLLVDEVDNKEFLTKLFESMCDELPLPKQKRKNNGVR</sequence>
<feature type="domain" description="TfoX N-terminal" evidence="1">
    <location>
        <begin position="14"/>
        <end position="73"/>
    </location>
</feature>
<dbReference type="Proteomes" id="UP000653904">
    <property type="component" value="Unassembled WGS sequence"/>
</dbReference>